<evidence type="ECO:0008006" key="9">
    <source>
        <dbReference type="Google" id="ProtNLM"/>
    </source>
</evidence>
<evidence type="ECO:0000313" key="7">
    <source>
        <dbReference type="EMBL" id="CAJ1958806.1"/>
    </source>
</evidence>
<protein>
    <recommendedName>
        <fullName evidence="9">Cobyric acid synthase</fullName>
    </recommendedName>
</protein>
<proteinExistence type="inferred from homology"/>
<feature type="domain" description="CobQ/CobB/MinD/ParA nucleotide binding" evidence="5">
    <location>
        <begin position="17"/>
        <end position="274"/>
    </location>
</feature>
<dbReference type="InterPro" id="IPR027417">
    <property type="entry name" value="P-loop_NTPase"/>
</dbReference>
<dbReference type="Pfam" id="PF07685">
    <property type="entry name" value="GATase_3"/>
    <property type="match status" value="1"/>
</dbReference>
<keyword evidence="2" id="KW-0169">Cobalamin biosynthesis</keyword>
<dbReference type="PROSITE" id="PS51274">
    <property type="entry name" value="GATASE_COBBQ"/>
    <property type="match status" value="1"/>
</dbReference>
<dbReference type="NCBIfam" id="NF001989">
    <property type="entry name" value="PRK00784.1"/>
    <property type="match status" value="1"/>
</dbReference>
<dbReference type="Gene3D" id="3.40.50.300">
    <property type="entry name" value="P-loop containing nucleotide triphosphate hydrolases"/>
    <property type="match status" value="1"/>
</dbReference>
<feature type="compositionally biased region" description="Low complexity" evidence="4">
    <location>
        <begin position="94"/>
        <end position="103"/>
    </location>
</feature>
<evidence type="ECO:0000256" key="4">
    <source>
        <dbReference type="SAM" id="MobiDB-lite"/>
    </source>
</evidence>
<evidence type="ECO:0000259" key="5">
    <source>
        <dbReference type="Pfam" id="PF01656"/>
    </source>
</evidence>
<dbReference type="SUPFAM" id="SSF52540">
    <property type="entry name" value="P-loop containing nucleoside triphosphate hydrolases"/>
    <property type="match status" value="2"/>
</dbReference>
<name>A0AAD2JKA7_9STRA</name>
<keyword evidence="3" id="KW-0315">Glutamine amidotransferase</keyword>
<sequence length="609" mass="66514">MSGSPRRSKQHKPCKSIAVLGTMSDAGKSIITAGICRVFSNHGVRVAPFKGQNMSNNAAPALIPERDRREPLYKAFEQVISKKKAGSKSKKGEGSSSSSLNASKSEEQGYGEIGTAQALQAEACRLVPRVEMNPLLLKSGGKNEKGEYMCSVVVLGKQIVRETYGDLGKRTGPMKEMILQSHRALAQATDASVIVLEGAGSCTELNLASRDVVNLSLVRALKCRWILVANIDCGGVFAQIVGTKACLSKEDWDACAGVIVNKLRGEAKYFEPGPSILEKMVSKPIFVVPYLYNLNLPEEDGLGIERRLAWETSGTVPNPTGPDANKDYKKPTVVVVAYPHIAIADDLCPLENDPRFEVQWRRRRIPARPYPDVTAIILPGSRLTQLDLKWLHDSGWAKFIQKHAAAGGVVLGICGGYQMLGWSVDDPHNVESSHSSDNKDVAKNTSRPGVGLLPIETTLKPAECKIVRPLKGKLLPSNLPVNGFELHCGISKIVLGSIPTKPKDTAPLMEFENGRPEGMVHGLNQNVKGTYMHGILRQAKAREELLVPRKEDYQNLFGINESSTESIKVEDPLDRLAKHLESCGLTYDTLQSMLQPQEEKSRKSTPVEV</sequence>
<dbReference type="Gene3D" id="3.40.50.880">
    <property type="match status" value="1"/>
</dbReference>
<evidence type="ECO:0000256" key="2">
    <source>
        <dbReference type="ARBA" id="ARBA00022573"/>
    </source>
</evidence>
<feature type="region of interest" description="Disordered" evidence="4">
    <location>
        <begin position="428"/>
        <end position="447"/>
    </location>
</feature>
<dbReference type="SUPFAM" id="SSF52317">
    <property type="entry name" value="Class I glutamine amidotransferase-like"/>
    <property type="match status" value="1"/>
</dbReference>
<dbReference type="HAMAP" id="MF_00028">
    <property type="entry name" value="CobQ"/>
    <property type="match status" value="1"/>
</dbReference>
<dbReference type="CDD" id="cd01750">
    <property type="entry name" value="GATase1_CobQ"/>
    <property type="match status" value="1"/>
</dbReference>
<evidence type="ECO:0000313" key="8">
    <source>
        <dbReference type="Proteomes" id="UP001295423"/>
    </source>
</evidence>
<organism evidence="7 8">
    <name type="scientific">Cylindrotheca closterium</name>
    <dbReference type="NCBI Taxonomy" id="2856"/>
    <lineage>
        <taxon>Eukaryota</taxon>
        <taxon>Sar</taxon>
        <taxon>Stramenopiles</taxon>
        <taxon>Ochrophyta</taxon>
        <taxon>Bacillariophyta</taxon>
        <taxon>Bacillariophyceae</taxon>
        <taxon>Bacillariophycidae</taxon>
        <taxon>Bacillariales</taxon>
        <taxon>Bacillariaceae</taxon>
        <taxon>Cylindrotheca</taxon>
    </lineage>
</organism>
<reference evidence="7" key="1">
    <citation type="submission" date="2023-08" db="EMBL/GenBank/DDBJ databases">
        <authorList>
            <person name="Audoor S."/>
            <person name="Bilcke G."/>
        </authorList>
    </citation>
    <scope>NUCLEOTIDE SEQUENCE</scope>
</reference>
<keyword evidence="8" id="KW-1185">Reference proteome</keyword>
<feature type="domain" description="CobB/CobQ-like glutamine amidotransferase" evidence="6">
    <location>
        <begin position="332"/>
        <end position="539"/>
    </location>
</feature>
<evidence type="ECO:0000259" key="6">
    <source>
        <dbReference type="Pfam" id="PF07685"/>
    </source>
</evidence>
<dbReference type="Pfam" id="PF01656">
    <property type="entry name" value="CbiA"/>
    <property type="match status" value="1"/>
</dbReference>
<dbReference type="GO" id="GO:0003824">
    <property type="term" value="F:catalytic activity"/>
    <property type="evidence" value="ECO:0007669"/>
    <property type="project" value="InterPro"/>
</dbReference>
<dbReference type="InterPro" id="IPR004459">
    <property type="entry name" value="CobQ_synth"/>
</dbReference>
<evidence type="ECO:0000256" key="1">
    <source>
        <dbReference type="ARBA" id="ARBA00004953"/>
    </source>
</evidence>
<dbReference type="Proteomes" id="UP001295423">
    <property type="component" value="Unassembled WGS sequence"/>
</dbReference>
<accession>A0AAD2JKA7</accession>
<feature type="compositionally biased region" description="Basic and acidic residues" evidence="4">
    <location>
        <begin position="428"/>
        <end position="442"/>
    </location>
</feature>
<dbReference type="InterPro" id="IPR011698">
    <property type="entry name" value="GATase_3"/>
</dbReference>
<dbReference type="InterPro" id="IPR002586">
    <property type="entry name" value="CobQ/CobB/MinD/ParA_Nub-bd_dom"/>
</dbReference>
<dbReference type="AlphaFoldDB" id="A0AAD2JKA7"/>
<feature type="region of interest" description="Disordered" evidence="4">
    <location>
        <begin position="84"/>
        <end position="108"/>
    </location>
</feature>
<dbReference type="EMBL" id="CAKOGP040001980">
    <property type="protein sequence ID" value="CAJ1958806.1"/>
    <property type="molecule type" value="Genomic_DNA"/>
</dbReference>
<gene>
    <name evidence="7" type="ORF">CYCCA115_LOCUS17360</name>
</gene>
<comment type="caution">
    <text evidence="7">The sequence shown here is derived from an EMBL/GenBank/DDBJ whole genome shotgun (WGS) entry which is preliminary data.</text>
</comment>
<comment type="pathway">
    <text evidence="1">Cofactor biosynthesis; adenosylcobalamin biosynthesis.</text>
</comment>
<dbReference type="InterPro" id="IPR029062">
    <property type="entry name" value="Class_I_gatase-like"/>
</dbReference>
<dbReference type="PANTHER" id="PTHR21343">
    <property type="entry name" value="DETHIOBIOTIN SYNTHETASE"/>
    <property type="match status" value="1"/>
</dbReference>
<dbReference type="PANTHER" id="PTHR21343:SF1">
    <property type="entry name" value="COBYRIC ACID SYNTHASE"/>
    <property type="match status" value="1"/>
</dbReference>
<dbReference type="InterPro" id="IPR033949">
    <property type="entry name" value="CobQ_GATase1"/>
</dbReference>
<evidence type="ECO:0000256" key="3">
    <source>
        <dbReference type="ARBA" id="ARBA00022962"/>
    </source>
</evidence>